<proteinExistence type="predicted"/>
<evidence type="ECO:0000313" key="2">
    <source>
        <dbReference type="Proteomes" id="UP001529510"/>
    </source>
</evidence>
<accession>A0ABD0NZV9</accession>
<dbReference type="AlphaFoldDB" id="A0ABD0NZV9"/>
<dbReference type="EMBL" id="JAMKFB020000019">
    <property type="protein sequence ID" value="KAL0167007.1"/>
    <property type="molecule type" value="Genomic_DNA"/>
</dbReference>
<gene>
    <name evidence="1" type="ORF">M9458_038851</name>
</gene>
<evidence type="ECO:0000313" key="1">
    <source>
        <dbReference type="EMBL" id="KAL0167007.1"/>
    </source>
</evidence>
<reference evidence="1 2" key="1">
    <citation type="submission" date="2024-05" db="EMBL/GenBank/DDBJ databases">
        <title>Genome sequencing and assembly of Indian major carp, Cirrhinus mrigala (Hamilton, 1822).</title>
        <authorList>
            <person name="Mohindra V."/>
            <person name="Chowdhury L.M."/>
            <person name="Lal K."/>
            <person name="Jena J.K."/>
        </authorList>
    </citation>
    <scope>NUCLEOTIDE SEQUENCE [LARGE SCALE GENOMIC DNA]</scope>
    <source>
        <strain evidence="1">CM1030</strain>
        <tissue evidence="1">Blood</tissue>
    </source>
</reference>
<organism evidence="1 2">
    <name type="scientific">Cirrhinus mrigala</name>
    <name type="common">Mrigala</name>
    <dbReference type="NCBI Taxonomy" id="683832"/>
    <lineage>
        <taxon>Eukaryota</taxon>
        <taxon>Metazoa</taxon>
        <taxon>Chordata</taxon>
        <taxon>Craniata</taxon>
        <taxon>Vertebrata</taxon>
        <taxon>Euteleostomi</taxon>
        <taxon>Actinopterygii</taxon>
        <taxon>Neopterygii</taxon>
        <taxon>Teleostei</taxon>
        <taxon>Ostariophysi</taxon>
        <taxon>Cypriniformes</taxon>
        <taxon>Cyprinidae</taxon>
        <taxon>Labeoninae</taxon>
        <taxon>Labeonini</taxon>
        <taxon>Cirrhinus</taxon>
    </lineage>
</organism>
<comment type="caution">
    <text evidence="1">The sequence shown here is derived from an EMBL/GenBank/DDBJ whole genome shotgun (WGS) entry which is preliminary data.</text>
</comment>
<feature type="non-terminal residue" evidence="1">
    <location>
        <position position="51"/>
    </location>
</feature>
<dbReference type="Proteomes" id="UP001529510">
    <property type="component" value="Unassembled WGS sequence"/>
</dbReference>
<protein>
    <submittedName>
        <fullName evidence="1">Uncharacterized protein</fullName>
    </submittedName>
</protein>
<sequence>MFCGCCSCLPSLKVCRRFRVSAPPVGPALLIMPTASLRKPRSLPPPNSYSQ</sequence>
<name>A0ABD0NZV9_CIRMR</name>
<keyword evidence="2" id="KW-1185">Reference proteome</keyword>